<dbReference type="SUPFAM" id="SSF63999">
    <property type="entry name" value="Thiamin pyrophosphokinase, catalytic domain"/>
    <property type="match status" value="1"/>
</dbReference>
<dbReference type="NCBIfam" id="TIGR01378">
    <property type="entry name" value="thi_PPkinase"/>
    <property type="match status" value="1"/>
</dbReference>
<dbReference type="InterPro" id="IPR007371">
    <property type="entry name" value="TPK_catalytic"/>
</dbReference>
<dbReference type="EMBL" id="CP117884">
    <property type="protein sequence ID" value="WDF83684.1"/>
    <property type="molecule type" value="Genomic_DNA"/>
</dbReference>
<feature type="domain" description="Thiamin pyrophosphokinase thiamin-binding" evidence="6">
    <location>
        <begin position="143"/>
        <end position="208"/>
    </location>
</feature>
<dbReference type="Gene3D" id="3.40.50.10240">
    <property type="entry name" value="Thiamin pyrophosphokinase, catalytic domain"/>
    <property type="match status" value="1"/>
</dbReference>
<keyword evidence="1 7" id="KW-0808">Transferase</keyword>
<dbReference type="InterPro" id="IPR053149">
    <property type="entry name" value="TPK"/>
</dbReference>
<dbReference type="InterPro" id="IPR006282">
    <property type="entry name" value="Thi_PPkinase"/>
</dbReference>
<dbReference type="InterPro" id="IPR007373">
    <property type="entry name" value="Thiamin_PyroPKinase_B1-bd"/>
</dbReference>
<dbReference type="SMART" id="SM00983">
    <property type="entry name" value="TPK_B1_binding"/>
    <property type="match status" value="1"/>
</dbReference>
<evidence type="ECO:0000259" key="6">
    <source>
        <dbReference type="SMART" id="SM00983"/>
    </source>
</evidence>
<dbReference type="CDD" id="cd07995">
    <property type="entry name" value="TPK"/>
    <property type="match status" value="1"/>
</dbReference>
<name>A0ABY7WU47_9LACO</name>
<dbReference type="GO" id="GO:0004788">
    <property type="term" value="F:thiamine diphosphokinase activity"/>
    <property type="evidence" value="ECO:0007669"/>
    <property type="project" value="UniProtKB-EC"/>
</dbReference>
<evidence type="ECO:0000313" key="8">
    <source>
        <dbReference type="Proteomes" id="UP001220377"/>
    </source>
</evidence>
<organism evidence="7 8">
    <name type="scientific">Lacticaseibacillus pabuli</name>
    <dbReference type="NCBI Taxonomy" id="3025672"/>
    <lineage>
        <taxon>Bacteria</taxon>
        <taxon>Bacillati</taxon>
        <taxon>Bacillota</taxon>
        <taxon>Bacilli</taxon>
        <taxon>Lactobacillales</taxon>
        <taxon>Lactobacillaceae</taxon>
        <taxon>Lacticaseibacillus</taxon>
    </lineage>
</organism>
<dbReference type="PANTHER" id="PTHR41299:SF1">
    <property type="entry name" value="THIAMINE PYROPHOSPHOKINASE"/>
    <property type="match status" value="1"/>
</dbReference>
<dbReference type="Proteomes" id="UP001220377">
    <property type="component" value="Chromosome"/>
</dbReference>
<dbReference type="PANTHER" id="PTHR41299">
    <property type="entry name" value="THIAMINE PYROPHOSPHOKINASE"/>
    <property type="match status" value="1"/>
</dbReference>
<sequence length="222" mass="24723">MTRLNLMLGGPKELLPTDWQQAPGKWAGADRGTLYLLQHDIQPEFSVGDYDSMTDAERKQVAKQLTKMPVYPAEKDYTDTELLLTMALTEYDARDIVLYAATGGRIDHELSNLLLATEPSYTEFASRLHITDATNWIDFLGAGDHHVKKRAGYPYLGVVPLTGVANLTIVGAKYPLHNWSSERPFSWASNEFVDGQAVKVSFDAGIVAIVYSRDLRGQKTDN</sequence>
<evidence type="ECO:0000256" key="5">
    <source>
        <dbReference type="NCBIfam" id="TIGR01378"/>
    </source>
</evidence>
<keyword evidence="4" id="KW-0067">ATP-binding</keyword>
<keyword evidence="2" id="KW-0547">Nucleotide-binding</keyword>
<dbReference type="Pfam" id="PF04263">
    <property type="entry name" value="TPK_catalytic"/>
    <property type="match status" value="1"/>
</dbReference>
<dbReference type="InterPro" id="IPR036371">
    <property type="entry name" value="TPK_B1-bd_sf"/>
</dbReference>
<dbReference type="RefSeq" id="WP_274262009.1">
    <property type="nucleotide sequence ID" value="NZ_CP117884.1"/>
</dbReference>
<accession>A0ABY7WU47</accession>
<dbReference type="InterPro" id="IPR036759">
    <property type="entry name" value="TPK_catalytic_sf"/>
</dbReference>
<keyword evidence="3" id="KW-0418">Kinase</keyword>
<evidence type="ECO:0000313" key="7">
    <source>
        <dbReference type="EMBL" id="WDF83684.1"/>
    </source>
</evidence>
<reference evidence="7 8" key="1">
    <citation type="submission" date="2023-02" db="EMBL/GenBank/DDBJ databases">
        <title>Genome sequence of Lacticaseibacillus sp. KACC 23028.</title>
        <authorList>
            <person name="Kim S."/>
            <person name="Heo J."/>
            <person name="Kwon S.-W."/>
        </authorList>
    </citation>
    <scope>NUCLEOTIDE SEQUENCE [LARGE SCALE GENOMIC DNA]</scope>
    <source>
        <strain evidence="7 8">KACC 23028</strain>
    </source>
</reference>
<keyword evidence="8" id="KW-1185">Reference proteome</keyword>
<evidence type="ECO:0000256" key="1">
    <source>
        <dbReference type="ARBA" id="ARBA00022679"/>
    </source>
</evidence>
<evidence type="ECO:0000256" key="4">
    <source>
        <dbReference type="ARBA" id="ARBA00022840"/>
    </source>
</evidence>
<proteinExistence type="predicted"/>
<protein>
    <recommendedName>
        <fullName evidence="5">Thiamine diphosphokinase</fullName>
        <ecNumber evidence="5">2.7.6.2</ecNumber>
    </recommendedName>
</protein>
<evidence type="ECO:0000256" key="2">
    <source>
        <dbReference type="ARBA" id="ARBA00022741"/>
    </source>
</evidence>
<dbReference type="Pfam" id="PF04265">
    <property type="entry name" value="TPK_B1_binding"/>
    <property type="match status" value="1"/>
</dbReference>
<gene>
    <name evidence="7" type="ORF">PQ472_05455</name>
</gene>
<dbReference type="SUPFAM" id="SSF63862">
    <property type="entry name" value="Thiamin pyrophosphokinase, substrate-binding domain"/>
    <property type="match status" value="1"/>
</dbReference>
<dbReference type="EC" id="2.7.6.2" evidence="5"/>
<evidence type="ECO:0000256" key="3">
    <source>
        <dbReference type="ARBA" id="ARBA00022777"/>
    </source>
</evidence>